<proteinExistence type="inferred from homology"/>
<protein>
    <submittedName>
        <fullName evidence="6">Protein kinase</fullName>
    </submittedName>
</protein>
<dbReference type="PANTHER" id="PTHR43851:SF3">
    <property type="entry name" value="COENZYME Q8"/>
    <property type="match status" value="1"/>
</dbReference>
<dbReference type="GO" id="GO:0016301">
    <property type="term" value="F:kinase activity"/>
    <property type="evidence" value="ECO:0007669"/>
    <property type="project" value="UniProtKB-KW"/>
</dbReference>
<evidence type="ECO:0000313" key="7">
    <source>
        <dbReference type="Proteomes" id="UP001360560"/>
    </source>
</evidence>
<keyword evidence="4" id="KW-0067">ATP-binding</keyword>
<evidence type="ECO:0000256" key="3">
    <source>
        <dbReference type="ARBA" id="ARBA00022741"/>
    </source>
</evidence>
<evidence type="ECO:0000256" key="4">
    <source>
        <dbReference type="ARBA" id="ARBA00022840"/>
    </source>
</evidence>
<reference evidence="6 7" key="1">
    <citation type="journal article" date="2023" name="Elife">
        <title>Identification of key yeast species and microbe-microbe interactions impacting larval growth of Drosophila in the wild.</title>
        <authorList>
            <person name="Mure A."/>
            <person name="Sugiura Y."/>
            <person name="Maeda R."/>
            <person name="Honda K."/>
            <person name="Sakurai N."/>
            <person name="Takahashi Y."/>
            <person name="Watada M."/>
            <person name="Katoh T."/>
            <person name="Gotoh A."/>
            <person name="Gotoh Y."/>
            <person name="Taniguchi I."/>
            <person name="Nakamura K."/>
            <person name="Hayashi T."/>
            <person name="Katayama T."/>
            <person name="Uemura T."/>
            <person name="Hattori Y."/>
        </authorList>
    </citation>
    <scope>NUCLEOTIDE SEQUENCE [LARGE SCALE GENOMIC DNA]</scope>
    <source>
        <strain evidence="6 7">SC-9</strain>
    </source>
</reference>
<keyword evidence="6" id="KW-0418">Kinase</keyword>
<dbReference type="InterPro" id="IPR034646">
    <property type="entry name" value="ADCK3_dom"/>
</dbReference>
<dbReference type="AlphaFoldDB" id="A0AAV5QUZ9"/>
<evidence type="ECO:0000256" key="1">
    <source>
        <dbReference type="ARBA" id="ARBA00009670"/>
    </source>
</evidence>
<dbReference type="PANTHER" id="PTHR43851">
    <property type="match status" value="1"/>
</dbReference>
<evidence type="ECO:0000259" key="5">
    <source>
        <dbReference type="Pfam" id="PF03109"/>
    </source>
</evidence>
<feature type="domain" description="ABC1 atypical kinase-like" evidence="5">
    <location>
        <begin position="235"/>
        <end position="477"/>
    </location>
</feature>
<accession>A0AAV5QUZ9</accession>
<dbReference type="SUPFAM" id="SSF56112">
    <property type="entry name" value="Protein kinase-like (PK-like)"/>
    <property type="match status" value="1"/>
</dbReference>
<dbReference type="InterPro" id="IPR051409">
    <property type="entry name" value="Atypical_kinase_ADCK"/>
</dbReference>
<dbReference type="Proteomes" id="UP001360560">
    <property type="component" value="Unassembled WGS sequence"/>
</dbReference>
<keyword evidence="2" id="KW-0808">Transferase</keyword>
<keyword evidence="7" id="KW-1185">Reference proteome</keyword>
<dbReference type="GeneID" id="90076504"/>
<gene>
    <name evidence="6" type="ORF">DASC09_058550</name>
</gene>
<dbReference type="InterPro" id="IPR011009">
    <property type="entry name" value="Kinase-like_dom_sf"/>
</dbReference>
<dbReference type="CDD" id="cd13970">
    <property type="entry name" value="ABC1_ADCK3"/>
    <property type="match status" value="1"/>
</dbReference>
<sequence length="583" mass="65618">MSSVWKLIYDFKCVVDGGVQVAKASGKLLSTRSFQCLTEQNYIPSIINELTKESPIYQLAKLKSNSVKGVRSDDWIVSQNSKDIFQIAKDKSIQAKAQQKIGGVNKGLGKRAFSTFGAIRKQKDEDYGKKTIVIGTKQKPQFEMESSAVPSTRLGRIFHYGSLAASVSMGAASEGIKRFASGSNDNSSLFLTPRNVERIAKSLSKMRGAALKVGQMLSFQDASFLPKEFQRILLRVQNSAHYMPPNQLEKVMSSELGENWRGRFFASFEDVPMAAASIGEVHEAVTREGHTQVVVKVQYPGVIDSIDSDLNNILILLTASRILPKGLFLDKSIANARTELKWECDYIREAQNLVRFRELLMDDPVFTVPKVFHNLSGQHVLTMEKMKGTEIAKGDWDQDTRNWLASNIMRLCLKEIGEFRFMQTDPNWANFLYNEKERTIELLDFGASIEYSKEFISNYVNLLRSAAKRDREGVLHYSKLLGYLTGMETPAMTKAHVDSILVLGEPFSPSLNKGKEYNFSSQTVTDRVRGNIGLMLNERLSPPPEETYSLHRKFSGVFLLCARLKATVPCEELFEEILGFEEK</sequence>
<dbReference type="GO" id="GO:0005524">
    <property type="term" value="F:ATP binding"/>
    <property type="evidence" value="ECO:0007669"/>
    <property type="project" value="UniProtKB-KW"/>
</dbReference>
<dbReference type="RefSeq" id="XP_064855511.1">
    <property type="nucleotide sequence ID" value="XM_064999439.1"/>
</dbReference>
<organism evidence="6 7">
    <name type="scientific">Saccharomycopsis crataegensis</name>
    <dbReference type="NCBI Taxonomy" id="43959"/>
    <lineage>
        <taxon>Eukaryota</taxon>
        <taxon>Fungi</taxon>
        <taxon>Dikarya</taxon>
        <taxon>Ascomycota</taxon>
        <taxon>Saccharomycotina</taxon>
        <taxon>Saccharomycetes</taxon>
        <taxon>Saccharomycopsidaceae</taxon>
        <taxon>Saccharomycopsis</taxon>
    </lineage>
</organism>
<dbReference type="EMBL" id="BTFZ01000020">
    <property type="protein sequence ID" value="GMM38516.1"/>
    <property type="molecule type" value="Genomic_DNA"/>
</dbReference>
<evidence type="ECO:0000313" key="6">
    <source>
        <dbReference type="EMBL" id="GMM38516.1"/>
    </source>
</evidence>
<name>A0AAV5QUZ9_9ASCO</name>
<comment type="similarity">
    <text evidence="1">Belongs to the protein kinase superfamily. ADCK protein kinase family.</text>
</comment>
<dbReference type="Pfam" id="PF03109">
    <property type="entry name" value="ABC1"/>
    <property type="match status" value="1"/>
</dbReference>
<comment type="caution">
    <text evidence="6">The sequence shown here is derived from an EMBL/GenBank/DDBJ whole genome shotgun (WGS) entry which is preliminary data.</text>
</comment>
<evidence type="ECO:0000256" key="2">
    <source>
        <dbReference type="ARBA" id="ARBA00022679"/>
    </source>
</evidence>
<keyword evidence="3" id="KW-0547">Nucleotide-binding</keyword>
<dbReference type="GO" id="GO:0006744">
    <property type="term" value="P:ubiquinone biosynthetic process"/>
    <property type="evidence" value="ECO:0007669"/>
    <property type="project" value="TreeGrafter"/>
</dbReference>
<dbReference type="InterPro" id="IPR004147">
    <property type="entry name" value="ABC1_dom"/>
</dbReference>